<feature type="region of interest" description="Disordered" evidence="1">
    <location>
        <begin position="614"/>
        <end position="642"/>
    </location>
</feature>
<organism evidence="3 4">
    <name type="scientific">Hermanssonia centrifuga</name>
    <dbReference type="NCBI Taxonomy" id="98765"/>
    <lineage>
        <taxon>Eukaryota</taxon>
        <taxon>Fungi</taxon>
        <taxon>Dikarya</taxon>
        <taxon>Basidiomycota</taxon>
        <taxon>Agaricomycotina</taxon>
        <taxon>Agaricomycetes</taxon>
        <taxon>Polyporales</taxon>
        <taxon>Meruliaceae</taxon>
        <taxon>Hermanssonia</taxon>
    </lineage>
</organism>
<name>A0A4S4K5D5_9APHY</name>
<feature type="compositionally biased region" description="Polar residues" evidence="1">
    <location>
        <begin position="186"/>
        <end position="203"/>
    </location>
</feature>
<keyword evidence="4" id="KW-1185">Reference proteome</keyword>
<feature type="compositionally biased region" description="Acidic residues" evidence="1">
    <location>
        <begin position="243"/>
        <end position="269"/>
    </location>
</feature>
<feature type="compositionally biased region" description="Basic and acidic residues" evidence="1">
    <location>
        <begin position="630"/>
        <end position="642"/>
    </location>
</feature>
<dbReference type="InterPro" id="IPR045341">
    <property type="entry name" value="DUF6532"/>
</dbReference>
<sequence>MPVTTRTANSEAHPGNPVTAGQRKRRTKAEMQVAREAEMSAQATKLNEELTRQAVIERLAVLEAQAANAAKAKLAATAMPPTPSSLIVKGAGSSRVKGTNVGIAGNMKAKGSPINKAGVQEGSRGSVNKEPKSVNKLTQRDVEIVRAALETPTRKGRSAKLRKLLGRPLTTSDESGSSPAKRKSYGHQNTTVGNKKSKTTAGAQASGFRDGYAGASRNNSGKGPAKAKAGTVQAKDKAALESDPIEEGDDDDDVEMLEEYSEEGDSEGEKEERGAVEVIDVDAFPTSSEDGESIPPFGDEAEERKPFEREVVSVEIGMSDPGRNYGPPWGRNPAPKEKWNKFDLPVSFKDHAQFSEDYIHRVIKWVGNQRVTFNINALNVLMGMQTAWDGVFGTSYPLTIARHTAVYDITMQKTYQWRNALGTLAYDCVEAYLQDHKEVFKTDDERAAHIDDLLKMGGKLPFLYAHIRTNEETGKKEGVGAFQGPIVLKVFAAHLKALEANKQLVSNSIKPYGALALAATAVERAFTASACGYVNRFHSWFSDRNWGTVSMKYLAATQSLSDTTWRIIIRRAKATMDQSAPDQFKILRDLPEQPDNDYALDDIVDAEWLANNIEGARSEDGDGDGDMNDEEMKVEEMKVEET</sequence>
<feature type="region of interest" description="Disordered" evidence="1">
    <location>
        <begin position="103"/>
        <end position="135"/>
    </location>
</feature>
<evidence type="ECO:0000259" key="2">
    <source>
        <dbReference type="Pfam" id="PF20149"/>
    </source>
</evidence>
<proteinExistence type="predicted"/>
<gene>
    <name evidence="3" type="ORF">EW026_g8141</name>
</gene>
<accession>A0A4S4K5D5</accession>
<evidence type="ECO:0000256" key="1">
    <source>
        <dbReference type="SAM" id="MobiDB-lite"/>
    </source>
</evidence>
<dbReference type="AlphaFoldDB" id="A0A4S4K5D5"/>
<evidence type="ECO:0000313" key="3">
    <source>
        <dbReference type="EMBL" id="THG92945.1"/>
    </source>
</evidence>
<feature type="domain" description="DUF6532" evidence="2">
    <location>
        <begin position="405"/>
        <end position="549"/>
    </location>
</feature>
<evidence type="ECO:0000313" key="4">
    <source>
        <dbReference type="Proteomes" id="UP000309038"/>
    </source>
</evidence>
<comment type="caution">
    <text evidence="3">The sequence shown here is derived from an EMBL/GenBank/DDBJ whole genome shotgun (WGS) entry which is preliminary data.</text>
</comment>
<dbReference type="EMBL" id="SGPJ01000853">
    <property type="protein sequence ID" value="THG92945.1"/>
    <property type="molecule type" value="Genomic_DNA"/>
</dbReference>
<feature type="compositionally biased region" description="Polar residues" evidence="1">
    <location>
        <begin position="1"/>
        <end position="10"/>
    </location>
</feature>
<feature type="compositionally biased region" description="Polar residues" evidence="1">
    <location>
        <begin position="169"/>
        <end position="178"/>
    </location>
</feature>
<reference evidence="3 4" key="1">
    <citation type="submission" date="2019-02" db="EMBL/GenBank/DDBJ databases">
        <title>Genome sequencing of the rare red list fungi Phlebia centrifuga.</title>
        <authorList>
            <person name="Buettner E."/>
            <person name="Kellner H."/>
        </authorList>
    </citation>
    <scope>NUCLEOTIDE SEQUENCE [LARGE SCALE GENOMIC DNA]</scope>
    <source>
        <strain evidence="3 4">DSM 108282</strain>
    </source>
</reference>
<feature type="compositionally biased region" description="Basic residues" evidence="1">
    <location>
        <begin position="154"/>
        <end position="165"/>
    </location>
</feature>
<dbReference type="Proteomes" id="UP000309038">
    <property type="component" value="Unassembled WGS sequence"/>
</dbReference>
<protein>
    <recommendedName>
        <fullName evidence="2">DUF6532 domain-containing protein</fullName>
    </recommendedName>
</protein>
<dbReference type="Pfam" id="PF20149">
    <property type="entry name" value="DUF6532"/>
    <property type="match status" value="1"/>
</dbReference>
<feature type="region of interest" description="Disordered" evidence="1">
    <location>
        <begin position="1"/>
        <end position="27"/>
    </location>
</feature>
<feature type="region of interest" description="Disordered" evidence="1">
    <location>
        <begin position="148"/>
        <end position="274"/>
    </location>
</feature>